<evidence type="ECO:0000259" key="1">
    <source>
        <dbReference type="Pfam" id="PF12146"/>
    </source>
</evidence>
<dbReference type="Gene3D" id="3.40.50.1820">
    <property type="entry name" value="alpha/beta hydrolase"/>
    <property type="match status" value="1"/>
</dbReference>
<gene>
    <name evidence="2" type="ORF">GV64_03065</name>
</gene>
<protein>
    <recommendedName>
        <fullName evidence="1">Serine aminopeptidase S33 domain-containing protein</fullName>
    </recommendedName>
</protein>
<evidence type="ECO:0000313" key="2">
    <source>
        <dbReference type="EMBL" id="KEI69858.1"/>
    </source>
</evidence>
<evidence type="ECO:0000313" key="3">
    <source>
        <dbReference type="Proteomes" id="UP000027997"/>
    </source>
</evidence>
<feature type="domain" description="Serine aminopeptidase S33" evidence="1">
    <location>
        <begin position="65"/>
        <end position="296"/>
    </location>
</feature>
<sequence>MDKLKLISGMRPLSYSQVAPHPHETTYFQYYEIDLENSIQGVNHCLGYVNSNNYRIACHLYTRPEAKGSVFLLHGYYDHVGLFGHVIRFFLEQGYNVLAYDLPGHGLSSGKPATIEDFEHYRIVLEDVMRYCESVMPKPWLAYGQSTGCAIITELLAHYVKKDRPLPFEQVILSAPLVRPWLWKLSRIQLYLVRPFIRQIPRKFNDNCRNKSFLNLAHNDPLAPRVLPTQWVSALDRWIRRIESSQVQISLSPLILQGTDDTTVDGQYNVKALGQLYQSPKVLWLEGARHHLPNELKETREQYMSWLSNHLILDTI</sequence>
<dbReference type="PANTHER" id="PTHR11614">
    <property type="entry name" value="PHOSPHOLIPASE-RELATED"/>
    <property type="match status" value="1"/>
</dbReference>
<comment type="caution">
    <text evidence="2">The sequence shown here is derived from an EMBL/GenBank/DDBJ whole genome shotgun (WGS) entry which is preliminary data.</text>
</comment>
<dbReference type="InterPro" id="IPR022742">
    <property type="entry name" value="Hydrolase_4"/>
</dbReference>
<dbReference type="EMBL" id="JOJP01000001">
    <property type="protein sequence ID" value="KEI69858.1"/>
    <property type="molecule type" value="Genomic_DNA"/>
</dbReference>
<proteinExistence type="predicted"/>
<dbReference type="AlphaFoldDB" id="A0A081K6T2"/>
<dbReference type="Pfam" id="PF12146">
    <property type="entry name" value="Hydrolase_4"/>
    <property type="match status" value="1"/>
</dbReference>
<dbReference type="InterPro" id="IPR051044">
    <property type="entry name" value="MAG_DAG_Lipase"/>
</dbReference>
<dbReference type="RefSeq" id="WP_020584660.1">
    <property type="nucleotide sequence ID" value="NZ_JOJP01000001.1"/>
</dbReference>
<keyword evidence="3" id="KW-1185">Reference proteome</keyword>
<name>A0A081K6T2_9GAMM</name>
<reference evidence="2 3" key="1">
    <citation type="submission" date="2014-06" db="EMBL/GenBank/DDBJ databases">
        <title>Whole Genome Sequences of Three Symbiotic Endozoicomonas Bacteria.</title>
        <authorList>
            <person name="Neave M.J."/>
            <person name="Apprill A."/>
            <person name="Voolstra C.R."/>
        </authorList>
    </citation>
    <scope>NUCLEOTIDE SEQUENCE [LARGE SCALE GENOMIC DNA]</scope>
    <source>
        <strain evidence="2 3">DSM 22380</strain>
    </source>
</reference>
<organism evidence="2 3">
    <name type="scientific">Endozoicomonas elysicola</name>
    <dbReference type="NCBI Taxonomy" id="305900"/>
    <lineage>
        <taxon>Bacteria</taxon>
        <taxon>Pseudomonadati</taxon>
        <taxon>Pseudomonadota</taxon>
        <taxon>Gammaproteobacteria</taxon>
        <taxon>Oceanospirillales</taxon>
        <taxon>Endozoicomonadaceae</taxon>
        <taxon>Endozoicomonas</taxon>
    </lineage>
</organism>
<dbReference type="InterPro" id="IPR029058">
    <property type="entry name" value="AB_hydrolase_fold"/>
</dbReference>
<dbReference type="SUPFAM" id="SSF53474">
    <property type="entry name" value="alpha/beta-Hydrolases"/>
    <property type="match status" value="1"/>
</dbReference>
<dbReference type="eggNOG" id="COG2267">
    <property type="taxonomic scope" value="Bacteria"/>
</dbReference>
<dbReference type="STRING" id="305900.GV64_03065"/>
<accession>A0A081K6T2</accession>
<dbReference type="Proteomes" id="UP000027997">
    <property type="component" value="Unassembled WGS sequence"/>
</dbReference>